<dbReference type="PROSITE" id="PS50181">
    <property type="entry name" value="FBOX"/>
    <property type="match status" value="1"/>
</dbReference>
<organism evidence="3">
    <name type="scientific">Caenorhabditis remanei</name>
    <name type="common">Caenorhabditis vulgaris</name>
    <dbReference type="NCBI Taxonomy" id="31234"/>
    <lineage>
        <taxon>Eukaryota</taxon>
        <taxon>Metazoa</taxon>
        <taxon>Ecdysozoa</taxon>
        <taxon>Nematoda</taxon>
        <taxon>Chromadorea</taxon>
        <taxon>Rhabditida</taxon>
        <taxon>Rhabditina</taxon>
        <taxon>Rhabditomorpha</taxon>
        <taxon>Rhabditoidea</taxon>
        <taxon>Rhabditidae</taxon>
        <taxon>Peloderinae</taxon>
        <taxon>Caenorhabditis</taxon>
    </lineage>
</organism>
<feature type="domain" description="F-box" evidence="1">
    <location>
        <begin position="4"/>
        <end position="38"/>
    </location>
</feature>
<evidence type="ECO:0000313" key="3">
    <source>
        <dbReference type="Proteomes" id="UP000008281"/>
    </source>
</evidence>
<reference evidence="2" key="1">
    <citation type="submission" date="2007-07" db="EMBL/GenBank/DDBJ databases">
        <title>PCAP assembly of the Caenorhabditis remanei genome.</title>
        <authorList>
            <consortium name="The Caenorhabditis remanei Sequencing Consortium"/>
            <person name="Wilson R.K."/>
        </authorList>
    </citation>
    <scope>NUCLEOTIDE SEQUENCE [LARGE SCALE GENOMIC DNA]</scope>
    <source>
        <strain evidence="2">PB4641</strain>
    </source>
</reference>
<dbReference type="HOGENOM" id="CLU_036540_0_0_1"/>
<dbReference type="Pfam" id="PF00646">
    <property type="entry name" value="F-box"/>
    <property type="match status" value="1"/>
</dbReference>
<evidence type="ECO:0000259" key="1">
    <source>
        <dbReference type="PROSITE" id="PS50181"/>
    </source>
</evidence>
<name>E3MFU6_CAERE</name>
<dbReference type="Proteomes" id="UP000008281">
    <property type="component" value="Unassembled WGS sequence"/>
</dbReference>
<dbReference type="PANTHER" id="PTHR21503:SF31">
    <property type="entry name" value="F-BOX DOMAIN-CONTAINING PROTEIN"/>
    <property type="match status" value="1"/>
</dbReference>
<dbReference type="InParanoid" id="E3MFU6"/>
<accession>E3MFU6</accession>
<proteinExistence type="predicted"/>
<keyword evidence="3" id="KW-1185">Reference proteome</keyword>
<dbReference type="PANTHER" id="PTHR21503">
    <property type="entry name" value="F-BOX-CONTAINING HYPOTHETICAL PROTEIN C.ELEGANS"/>
    <property type="match status" value="1"/>
</dbReference>
<gene>
    <name evidence="2" type="ORF">CRE_24410</name>
</gene>
<dbReference type="EMBL" id="DS268442">
    <property type="protein sequence ID" value="EFP01235.1"/>
    <property type="molecule type" value="Genomic_DNA"/>
</dbReference>
<dbReference type="InterPro" id="IPR001810">
    <property type="entry name" value="F-box_dom"/>
</dbReference>
<evidence type="ECO:0000313" key="2">
    <source>
        <dbReference type="EMBL" id="EFP01235.1"/>
    </source>
</evidence>
<dbReference type="AlphaFoldDB" id="E3MFU6"/>
<dbReference type="OrthoDB" id="5911164at2759"/>
<protein>
    <recommendedName>
        <fullName evidence="1">F-box domain-containing protein</fullName>
    </recommendedName>
</protein>
<sequence length="401" mass="47008">MNSSFPLLKLPILVFNTVVSNLNVFELVSLAVCSKRLRFQCKHFRNTAVLKKQIEKFHVEFSTVCRIRIKFYPSLTSELAFQVEKLKEERTKCKNIFEDVYISKVWSPRVNQIAHHEWYPLDEPFVSEYSQSVYYSNCAIPAVSSMVSFLSDLFSVPPTSLCLNFDLFKKEEIDQIMTLYCDRQTADPIKQFEMRDAKKEKEETNTELVISIIARQNATTELKLMFKPSSDFQFDFNSLCKTPEFLEFEYSYWINWEQAINMNSKFILYFLRSNFSNSDFKSLVEKWKSGWTPKWKRIMIESCETLDIDSYIIDPIIDIPMTNSACRSFIEQNDTIHAFKFEMKISFAAGEIIKNGYLISRPDKSIATVAVERNRIGWFIIQPDEPDAKFVASAHERTFYL</sequence>